<keyword evidence="3" id="KW-1185">Reference proteome</keyword>
<dbReference type="SUPFAM" id="SSF56672">
    <property type="entry name" value="DNA/RNA polymerases"/>
    <property type="match status" value="1"/>
</dbReference>
<organism evidence="2 3">
    <name type="scientific">Tanacetum coccineum</name>
    <dbReference type="NCBI Taxonomy" id="301880"/>
    <lineage>
        <taxon>Eukaryota</taxon>
        <taxon>Viridiplantae</taxon>
        <taxon>Streptophyta</taxon>
        <taxon>Embryophyta</taxon>
        <taxon>Tracheophyta</taxon>
        <taxon>Spermatophyta</taxon>
        <taxon>Magnoliopsida</taxon>
        <taxon>eudicotyledons</taxon>
        <taxon>Gunneridae</taxon>
        <taxon>Pentapetalae</taxon>
        <taxon>asterids</taxon>
        <taxon>campanulids</taxon>
        <taxon>Asterales</taxon>
        <taxon>Asteraceae</taxon>
        <taxon>Asteroideae</taxon>
        <taxon>Anthemideae</taxon>
        <taxon>Anthemidinae</taxon>
        <taxon>Tanacetum</taxon>
    </lineage>
</organism>
<reference evidence="2" key="1">
    <citation type="journal article" date="2022" name="Int. J. Mol. Sci.">
        <title>Draft Genome of Tanacetum Coccineum: Genomic Comparison of Closely Related Tanacetum-Family Plants.</title>
        <authorList>
            <person name="Yamashiro T."/>
            <person name="Shiraishi A."/>
            <person name="Nakayama K."/>
            <person name="Satake H."/>
        </authorList>
    </citation>
    <scope>NUCLEOTIDE SEQUENCE</scope>
</reference>
<name>A0ABQ4YAS3_9ASTR</name>
<gene>
    <name evidence="2" type="ORF">Tco_0707068</name>
</gene>
<feature type="domain" description="Reverse transcriptase Ty1/copia-type" evidence="1">
    <location>
        <begin position="124"/>
        <end position="194"/>
    </location>
</feature>
<dbReference type="Proteomes" id="UP001151760">
    <property type="component" value="Unassembled WGS sequence"/>
</dbReference>
<reference evidence="2" key="2">
    <citation type="submission" date="2022-01" db="EMBL/GenBank/DDBJ databases">
        <authorList>
            <person name="Yamashiro T."/>
            <person name="Shiraishi A."/>
            <person name="Satake H."/>
            <person name="Nakayama K."/>
        </authorList>
    </citation>
    <scope>NUCLEOTIDE SEQUENCE</scope>
</reference>
<evidence type="ECO:0000259" key="1">
    <source>
        <dbReference type="Pfam" id="PF07727"/>
    </source>
</evidence>
<protein>
    <submittedName>
        <fullName evidence="2">Retrovirus-related pol polyprotein from transposon TNT 1-94</fullName>
    </submittedName>
</protein>
<sequence>MKECSWIKAIQEKIHEFGRLQVWELVPRPDYIILVNLKWIFKDKYDEFGGVLKNKDRGHQNLIANVAHKNMIVYQMDVKTAFLNGVLREEVYVSQPEGFVDQDYPNCVYKLKKALYGLKQAPYDIIFASTNLELCEMFANITSSNFKMSMMGKMSFFLGLQISQNTRGIFINQSKYALEMIKKYGMESSDPLDTLMVERIKLDEDPHGIPVDPTRYHSMVGSFMYLTSSRHDIVFVVCMCSQYQARPTEKHLSVVKRVFQYLKGTINMGLCYLKDTKIELTTYADAYHASLEVDSHGIDCIQSVADSEVSKPSRGKRSIYTLESIPFLHVRPY</sequence>
<evidence type="ECO:0000313" key="2">
    <source>
        <dbReference type="EMBL" id="GJS74227.1"/>
    </source>
</evidence>
<dbReference type="PANTHER" id="PTHR11439:SF486">
    <property type="entry name" value="RLK (RECEPTOR-LIKE KINASE) PROTEIN, PUTATIVE-RELATED"/>
    <property type="match status" value="1"/>
</dbReference>
<dbReference type="EMBL" id="BQNB010010215">
    <property type="protein sequence ID" value="GJS74227.1"/>
    <property type="molecule type" value="Genomic_DNA"/>
</dbReference>
<dbReference type="PANTHER" id="PTHR11439">
    <property type="entry name" value="GAG-POL-RELATED RETROTRANSPOSON"/>
    <property type="match status" value="1"/>
</dbReference>
<dbReference type="InterPro" id="IPR043502">
    <property type="entry name" value="DNA/RNA_pol_sf"/>
</dbReference>
<feature type="domain" description="Reverse transcriptase Ty1/copia-type" evidence="1">
    <location>
        <begin position="62"/>
        <end position="123"/>
    </location>
</feature>
<dbReference type="InterPro" id="IPR013103">
    <property type="entry name" value="RVT_2"/>
</dbReference>
<comment type="caution">
    <text evidence="2">The sequence shown here is derived from an EMBL/GenBank/DDBJ whole genome shotgun (WGS) entry which is preliminary data.</text>
</comment>
<proteinExistence type="predicted"/>
<evidence type="ECO:0000313" key="3">
    <source>
        <dbReference type="Proteomes" id="UP001151760"/>
    </source>
</evidence>
<accession>A0ABQ4YAS3</accession>
<dbReference type="Pfam" id="PF07727">
    <property type="entry name" value="RVT_2"/>
    <property type="match status" value="2"/>
</dbReference>